<evidence type="ECO:0000259" key="7">
    <source>
        <dbReference type="PROSITE" id="PS50048"/>
    </source>
</evidence>
<keyword evidence="1" id="KW-0479">Metal-binding</keyword>
<dbReference type="Gene3D" id="4.10.240.10">
    <property type="entry name" value="Zn(2)-C6 fungal-type DNA-binding domain"/>
    <property type="match status" value="1"/>
</dbReference>
<dbReference type="Proteomes" id="UP001610446">
    <property type="component" value="Unassembled WGS sequence"/>
</dbReference>
<accession>A0ABR4J8T3</accession>
<dbReference type="PANTHER" id="PTHR47256">
    <property type="entry name" value="ZN(II)2CYS6 TRANSCRIPTION FACTOR (EUROFUNG)-RELATED"/>
    <property type="match status" value="1"/>
</dbReference>
<dbReference type="InterPro" id="IPR036864">
    <property type="entry name" value="Zn2-C6_fun-type_DNA-bd_sf"/>
</dbReference>
<dbReference type="InterPro" id="IPR001138">
    <property type="entry name" value="Zn2Cys6_DnaBD"/>
</dbReference>
<dbReference type="EMBL" id="JBFXLU010000178">
    <property type="protein sequence ID" value="KAL2836461.1"/>
    <property type="molecule type" value="Genomic_DNA"/>
</dbReference>
<gene>
    <name evidence="8" type="ORF">BJY01DRAFT_221990</name>
</gene>
<feature type="region of interest" description="Disordered" evidence="6">
    <location>
        <begin position="148"/>
        <end position="170"/>
    </location>
</feature>
<protein>
    <recommendedName>
        <fullName evidence="7">Zn(2)-C6 fungal-type domain-containing protein</fullName>
    </recommendedName>
</protein>
<evidence type="ECO:0000313" key="8">
    <source>
        <dbReference type="EMBL" id="KAL2836461.1"/>
    </source>
</evidence>
<dbReference type="CDD" id="cd12148">
    <property type="entry name" value="fungal_TF_MHR"/>
    <property type="match status" value="1"/>
</dbReference>
<evidence type="ECO:0000256" key="4">
    <source>
        <dbReference type="ARBA" id="ARBA00023163"/>
    </source>
</evidence>
<evidence type="ECO:0000256" key="3">
    <source>
        <dbReference type="ARBA" id="ARBA00023125"/>
    </source>
</evidence>
<reference evidence="8 9" key="1">
    <citation type="submission" date="2024-07" db="EMBL/GenBank/DDBJ databases">
        <title>Section-level genome sequencing and comparative genomics of Aspergillus sections Usti and Cavernicolus.</title>
        <authorList>
            <consortium name="Lawrence Berkeley National Laboratory"/>
            <person name="Nybo J.L."/>
            <person name="Vesth T.C."/>
            <person name="Theobald S."/>
            <person name="Frisvad J.C."/>
            <person name="Larsen T.O."/>
            <person name="Kjaerboelling I."/>
            <person name="Rothschild-Mancinelli K."/>
            <person name="Lyhne E.K."/>
            <person name="Kogle M.E."/>
            <person name="Barry K."/>
            <person name="Clum A."/>
            <person name="Na H."/>
            <person name="Ledsgaard L."/>
            <person name="Lin J."/>
            <person name="Lipzen A."/>
            <person name="Kuo A."/>
            <person name="Riley R."/>
            <person name="Mondo S."/>
            <person name="Labutti K."/>
            <person name="Haridas S."/>
            <person name="Pangalinan J."/>
            <person name="Salamov A.A."/>
            <person name="Simmons B.A."/>
            <person name="Magnuson J.K."/>
            <person name="Chen J."/>
            <person name="Drula E."/>
            <person name="Henrissat B."/>
            <person name="Wiebenga A."/>
            <person name="Lubbers R.J."/>
            <person name="Gomes A.C."/>
            <person name="Makela M.R."/>
            <person name="Stajich J."/>
            <person name="Grigoriev I.V."/>
            <person name="Mortensen U.H."/>
            <person name="De Vries R.P."/>
            <person name="Baker S.E."/>
            <person name="Andersen M.R."/>
        </authorList>
    </citation>
    <scope>NUCLEOTIDE SEQUENCE [LARGE SCALE GENOMIC DNA]</scope>
    <source>
        <strain evidence="8 9">CBS 123904</strain>
    </source>
</reference>
<keyword evidence="2" id="KW-0805">Transcription regulation</keyword>
<evidence type="ECO:0000256" key="6">
    <source>
        <dbReference type="SAM" id="MobiDB-lite"/>
    </source>
</evidence>
<proteinExistence type="predicted"/>
<dbReference type="PANTHER" id="PTHR47256:SF4">
    <property type="entry name" value="ZN(II)2CYS6 TRANSCRIPTION FACTOR (EUROFUNG)"/>
    <property type="match status" value="1"/>
</dbReference>
<keyword evidence="5" id="KW-0539">Nucleus</keyword>
<keyword evidence="3" id="KW-0238">DNA-binding</keyword>
<organism evidence="8 9">
    <name type="scientific">Aspergillus pseudoustus</name>
    <dbReference type="NCBI Taxonomy" id="1810923"/>
    <lineage>
        <taxon>Eukaryota</taxon>
        <taxon>Fungi</taxon>
        <taxon>Dikarya</taxon>
        <taxon>Ascomycota</taxon>
        <taxon>Pezizomycotina</taxon>
        <taxon>Eurotiomycetes</taxon>
        <taxon>Eurotiomycetidae</taxon>
        <taxon>Eurotiales</taxon>
        <taxon>Aspergillaceae</taxon>
        <taxon>Aspergillus</taxon>
        <taxon>Aspergillus subgen. Nidulantes</taxon>
    </lineage>
</organism>
<dbReference type="PROSITE" id="PS50048">
    <property type="entry name" value="ZN2_CY6_FUNGAL_2"/>
    <property type="match status" value="1"/>
</dbReference>
<evidence type="ECO:0000313" key="9">
    <source>
        <dbReference type="Proteomes" id="UP001610446"/>
    </source>
</evidence>
<comment type="caution">
    <text evidence="8">The sequence shown here is derived from an EMBL/GenBank/DDBJ whole genome shotgun (WGS) entry which is preliminary data.</text>
</comment>
<keyword evidence="4" id="KW-0804">Transcription</keyword>
<name>A0ABR4J8T3_9EURO</name>
<dbReference type="Pfam" id="PF00172">
    <property type="entry name" value="Zn_clus"/>
    <property type="match status" value="1"/>
</dbReference>
<evidence type="ECO:0000256" key="2">
    <source>
        <dbReference type="ARBA" id="ARBA00023015"/>
    </source>
</evidence>
<sequence length="670" mass="76372">MSDSQSSSRPLAPAPGHPDTQNAATDDANTGRKHKTTACRACKQKKLKCRGDPPCQHCVANGIECHVDEMADMRRKTAMKRKVDRLEQSSDTLDRLLDALRESEDKRLAQVLGLIQSNATVDELHTFLEENFSRSEIVRTAELQELQHTLRRSSDEPEDEDPPVSRPPRRMLDVRRLADSPIYRVPAKPWTTVTDDDDLVSHLVSLFFTWSFPYFCWIDRDAIISGMQSGDVQNPYCSPFLVNAILAEASYNSDYSEVYAVPDDPLSRGDQFYEEARRLLEQEEQDESPASIATILGLMILAVRLVWAGKDRLGWMYMNLSGRAAEEYANTHPPRPVHDEPTRLAERAVNWTLWGNFCLTASAAASLMKYMNWQPPQRPRAPIDHGHSTDIWSPYPRGDDPVTGHYSCVFDRWCDLCCIATSISRSFYSVEDRRPPSETCAIVHDIYQQLQGWYANLPDCLRAETTLVPHVLSIHLFYHTTVIQLFWFFQSYNSSDLKPEEYTSARTTTHLSARRIAQLISIHRMRWGIDRMPPSTLQWITIGLFALLGALDSLENRGPFTELCTLLRAFSRRFPLAKGVLRMLQLSAKHMDIKFPEETDPLFSAFIDETWTDKDRESFSSLYPHLMSVIKNGPVRREDSSLDQFLQKWDSMSITDGAPSSSENPAQNAK</sequence>
<feature type="region of interest" description="Disordered" evidence="6">
    <location>
        <begin position="1"/>
        <end position="34"/>
    </location>
</feature>
<feature type="compositionally biased region" description="Polar residues" evidence="6">
    <location>
        <begin position="19"/>
        <end position="28"/>
    </location>
</feature>
<dbReference type="InterPro" id="IPR007219">
    <property type="entry name" value="XnlR_reg_dom"/>
</dbReference>
<dbReference type="PROSITE" id="PS00463">
    <property type="entry name" value="ZN2_CY6_FUNGAL_1"/>
    <property type="match status" value="1"/>
</dbReference>
<keyword evidence="9" id="KW-1185">Reference proteome</keyword>
<evidence type="ECO:0000256" key="1">
    <source>
        <dbReference type="ARBA" id="ARBA00022723"/>
    </source>
</evidence>
<dbReference type="SMART" id="SM00066">
    <property type="entry name" value="GAL4"/>
    <property type="match status" value="1"/>
</dbReference>
<dbReference type="Pfam" id="PF04082">
    <property type="entry name" value="Fungal_trans"/>
    <property type="match status" value="1"/>
</dbReference>
<dbReference type="CDD" id="cd00067">
    <property type="entry name" value="GAL4"/>
    <property type="match status" value="1"/>
</dbReference>
<dbReference type="InterPro" id="IPR053187">
    <property type="entry name" value="Notoamide_regulator"/>
</dbReference>
<evidence type="ECO:0000256" key="5">
    <source>
        <dbReference type="ARBA" id="ARBA00023242"/>
    </source>
</evidence>
<dbReference type="SUPFAM" id="SSF57701">
    <property type="entry name" value="Zn2/Cys6 DNA-binding domain"/>
    <property type="match status" value="1"/>
</dbReference>
<feature type="domain" description="Zn(2)-C6 fungal-type" evidence="7">
    <location>
        <begin position="38"/>
        <end position="67"/>
    </location>
</feature>